<accession>A0A194V4L5</accession>
<gene>
    <name evidence="2" type="ORF">VP1G_11033</name>
</gene>
<dbReference type="AlphaFoldDB" id="A0A194V4L5"/>
<feature type="transmembrane region" description="Helical" evidence="1">
    <location>
        <begin position="23"/>
        <end position="44"/>
    </location>
</feature>
<protein>
    <submittedName>
        <fullName evidence="2">Uncharacterized protein</fullName>
    </submittedName>
</protein>
<sequence length="94" mass="10780">MAFRDGCTGYTCDKVSDENQNPVLVVSWIPAVIHAVWVVLYYGYGGRLSWRERRRLARPRRQFTYAKPPPAYVRGIENDRVNRGEVGDDHAGRA</sequence>
<dbReference type="Proteomes" id="UP000078576">
    <property type="component" value="Unassembled WGS sequence"/>
</dbReference>
<proteinExistence type="predicted"/>
<keyword evidence="1" id="KW-0812">Transmembrane</keyword>
<evidence type="ECO:0000256" key="1">
    <source>
        <dbReference type="SAM" id="Phobius"/>
    </source>
</evidence>
<keyword evidence="3" id="KW-1185">Reference proteome</keyword>
<evidence type="ECO:0000313" key="3">
    <source>
        <dbReference type="Proteomes" id="UP000078576"/>
    </source>
</evidence>
<keyword evidence="1" id="KW-1133">Transmembrane helix</keyword>
<reference evidence="3" key="1">
    <citation type="submission" date="2014-12" db="EMBL/GenBank/DDBJ databases">
        <title>Genome Sequence of Valsa Canker Pathogens Uncovers a Specific Adaption of Colonization on Woody Bark.</title>
        <authorList>
            <person name="Yin Z."/>
            <person name="Liu H."/>
            <person name="Gao X."/>
            <person name="Li Z."/>
            <person name="Song N."/>
            <person name="Ke X."/>
            <person name="Dai Q."/>
            <person name="Wu Y."/>
            <person name="Sun Y."/>
            <person name="Xu J.-R."/>
            <person name="Kang Z.K."/>
            <person name="Wang L."/>
            <person name="Huang L."/>
        </authorList>
    </citation>
    <scope>NUCLEOTIDE SEQUENCE [LARGE SCALE GENOMIC DNA]</scope>
    <source>
        <strain evidence="3">SXYL134</strain>
    </source>
</reference>
<organism evidence="2 3">
    <name type="scientific">Cytospora mali</name>
    <name type="common">Apple Valsa canker fungus</name>
    <name type="synonym">Valsa mali</name>
    <dbReference type="NCBI Taxonomy" id="578113"/>
    <lineage>
        <taxon>Eukaryota</taxon>
        <taxon>Fungi</taxon>
        <taxon>Dikarya</taxon>
        <taxon>Ascomycota</taxon>
        <taxon>Pezizomycotina</taxon>
        <taxon>Sordariomycetes</taxon>
        <taxon>Sordariomycetidae</taxon>
        <taxon>Diaporthales</taxon>
        <taxon>Cytosporaceae</taxon>
        <taxon>Cytospora</taxon>
    </lineage>
</organism>
<dbReference type="EMBL" id="KN714720">
    <property type="protein sequence ID" value="KUI58854.1"/>
    <property type="molecule type" value="Genomic_DNA"/>
</dbReference>
<keyword evidence="1" id="KW-0472">Membrane</keyword>
<evidence type="ECO:0000313" key="2">
    <source>
        <dbReference type="EMBL" id="KUI58854.1"/>
    </source>
</evidence>
<name>A0A194V4L5_CYTMA</name>